<dbReference type="eggNOG" id="COG0469">
    <property type="taxonomic scope" value="Bacteria"/>
</dbReference>
<evidence type="ECO:0000256" key="8">
    <source>
        <dbReference type="ARBA" id="ARBA00022777"/>
    </source>
</evidence>
<comment type="pathway">
    <text evidence="2 14">Carbohydrate degradation; glycolysis; pyruvate from D-glyceraldehyde 3-phosphate: step 5/5.</text>
</comment>
<comment type="cofactor">
    <cofactor evidence="1">
        <name>K(+)</name>
        <dbReference type="ChEBI" id="CHEBI:29103"/>
    </cofactor>
</comment>
<comment type="catalytic activity">
    <reaction evidence="14">
        <text>pyruvate + ATP = phosphoenolpyruvate + ADP + H(+)</text>
        <dbReference type="Rhea" id="RHEA:18157"/>
        <dbReference type="ChEBI" id="CHEBI:15361"/>
        <dbReference type="ChEBI" id="CHEBI:15378"/>
        <dbReference type="ChEBI" id="CHEBI:30616"/>
        <dbReference type="ChEBI" id="CHEBI:58702"/>
        <dbReference type="ChEBI" id="CHEBI:456216"/>
        <dbReference type="EC" id="2.7.1.40"/>
    </reaction>
</comment>
<dbReference type="Gene3D" id="2.40.33.10">
    <property type="entry name" value="PK beta-barrel domain-like"/>
    <property type="match status" value="1"/>
</dbReference>
<dbReference type="RefSeq" id="WP_011264841.1">
    <property type="nucleotide sequence ID" value="NC_006908.1"/>
</dbReference>
<evidence type="ECO:0000256" key="9">
    <source>
        <dbReference type="ARBA" id="ARBA00022840"/>
    </source>
</evidence>
<keyword evidence="7" id="KW-0547">Nucleotide-binding</keyword>
<proteinExistence type="inferred from homology"/>
<evidence type="ECO:0000256" key="14">
    <source>
        <dbReference type="RuleBase" id="RU000504"/>
    </source>
</evidence>
<evidence type="ECO:0000313" key="17">
    <source>
        <dbReference type="Proteomes" id="UP000009072"/>
    </source>
</evidence>
<dbReference type="NCBIfam" id="NF004491">
    <property type="entry name" value="PRK05826.1"/>
    <property type="match status" value="1"/>
</dbReference>
<evidence type="ECO:0000256" key="4">
    <source>
        <dbReference type="ARBA" id="ARBA00012142"/>
    </source>
</evidence>
<dbReference type="Gene3D" id="3.20.20.60">
    <property type="entry name" value="Phosphoenolpyruvate-binding domains"/>
    <property type="match status" value="1"/>
</dbReference>
<keyword evidence="17" id="KW-1185">Reference proteome</keyword>
<dbReference type="SUPFAM" id="SSF52935">
    <property type="entry name" value="PK C-terminal domain-like"/>
    <property type="match status" value="1"/>
</dbReference>
<gene>
    <name evidence="16" type="primary">pyk</name>
    <name evidence="16" type="ordered locus">MMOB3210</name>
</gene>
<evidence type="ECO:0000256" key="2">
    <source>
        <dbReference type="ARBA" id="ARBA00004997"/>
    </source>
</evidence>
<evidence type="ECO:0000256" key="3">
    <source>
        <dbReference type="ARBA" id="ARBA00008663"/>
    </source>
</evidence>
<dbReference type="GO" id="GO:0016301">
    <property type="term" value="F:kinase activity"/>
    <property type="evidence" value="ECO:0007669"/>
    <property type="project" value="UniProtKB-KW"/>
</dbReference>
<evidence type="ECO:0000259" key="15">
    <source>
        <dbReference type="Pfam" id="PF00224"/>
    </source>
</evidence>
<keyword evidence="6" id="KW-0479">Metal-binding</keyword>
<evidence type="ECO:0000256" key="12">
    <source>
        <dbReference type="ARBA" id="ARBA00023317"/>
    </source>
</evidence>
<evidence type="ECO:0000256" key="13">
    <source>
        <dbReference type="NCBIfam" id="TIGR01064"/>
    </source>
</evidence>
<feature type="domain" description="Pyruvate kinase barrel" evidence="15">
    <location>
        <begin position="15"/>
        <end position="340"/>
    </location>
</feature>
<keyword evidence="11 14" id="KW-0324">Glycolysis</keyword>
<evidence type="ECO:0000256" key="11">
    <source>
        <dbReference type="ARBA" id="ARBA00023152"/>
    </source>
</evidence>
<dbReference type="OrthoDB" id="9812123at2"/>
<dbReference type="PANTHER" id="PTHR11817">
    <property type="entry name" value="PYRUVATE KINASE"/>
    <property type="match status" value="1"/>
</dbReference>
<dbReference type="InterPro" id="IPR001697">
    <property type="entry name" value="Pyr_Knase"/>
</dbReference>
<dbReference type="SUPFAM" id="SSF51621">
    <property type="entry name" value="Phosphoenolpyruvate/pyruvate domain"/>
    <property type="match status" value="1"/>
</dbReference>
<dbReference type="GO" id="GO:0030955">
    <property type="term" value="F:potassium ion binding"/>
    <property type="evidence" value="ECO:0007669"/>
    <property type="project" value="UniProtKB-UniRule"/>
</dbReference>
<dbReference type="Proteomes" id="UP000009072">
    <property type="component" value="Chromosome"/>
</dbReference>
<dbReference type="HOGENOM" id="CLU_015439_0_1_14"/>
<dbReference type="EC" id="2.7.1.40" evidence="4 13"/>
<evidence type="ECO:0000256" key="7">
    <source>
        <dbReference type="ARBA" id="ARBA00022741"/>
    </source>
</evidence>
<keyword evidence="10 14" id="KW-0460">Magnesium</keyword>
<dbReference type="Gene3D" id="3.40.1380.20">
    <property type="entry name" value="Pyruvate kinase, C-terminal domain"/>
    <property type="match status" value="1"/>
</dbReference>
<dbReference type="KEGG" id="mmo:MMOB3210"/>
<comment type="similarity">
    <text evidence="3 14">Belongs to the pyruvate kinase family.</text>
</comment>
<dbReference type="UniPathway" id="UPA00109">
    <property type="reaction ID" value="UER00188"/>
</dbReference>
<dbReference type="PRINTS" id="PR01050">
    <property type="entry name" value="PYRUVTKNASE"/>
</dbReference>
<keyword evidence="9" id="KW-0067">ATP-binding</keyword>
<evidence type="ECO:0000256" key="10">
    <source>
        <dbReference type="ARBA" id="ARBA00022842"/>
    </source>
</evidence>
<evidence type="ECO:0000256" key="6">
    <source>
        <dbReference type="ARBA" id="ARBA00022723"/>
    </source>
</evidence>
<dbReference type="SUPFAM" id="SSF50800">
    <property type="entry name" value="PK beta-barrel domain-like"/>
    <property type="match status" value="1"/>
</dbReference>
<dbReference type="GO" id="GO:0005524">
    <property type="term" value="F:ATP binding"/>
    <property type="evidence" value="ECO:0007669"/>
    <property type="project" value="UniProtKB-KW"/>
</dbReference>
<reference evidence="16 17" key="1">
    <citation type="journal article" date="2004" name="Genome Res.">
        <title>The complete genome and proteome of Mycoplasma mobile.</title>
        <authorList>
            <person name="Jaffe J.D."/>
            <person name="Stange-Thomann N."/>
            <person name="Smith C."/>
            <person name="DeCaprio D."/>
            <person name="Fisher S."/>
            <person name="Butler J."/>
            <person name="Calvo S."/>
            <person name="Elkins T."/>
            <person name="FitzGerald M.G."/>
            <person name="Hafez N."/>
            <person name="Kodira C.D."/>
            <person name="Major J."/>
            <person name="Wang S."/>
            <person name="Wilkinson J."/>
            <person name="Nicol R."/>
            <person name="Nusbaum C."/>
            <person name="Birren B."/>
            <person name="Berg H.C."/>
            <person name="Church G.M."/>
        </authorList>
    </citation>
    <scope>NUCLEOTIDE SEQUENCE [LARGE SCALE GENOMIC DNA]</scope>
    <source>
        <strain evidence="17">ATCC 43663 / 163K / NCTC 11711</strain>
    </source>
</reference>
<dbReference type="InterPro" id="IPR015806">
    <property type="entry name" value="Pyrv_Knase_insert_dom_sf"/>
</dbReference>
<dbReference type="InterPro" id="IPR015793">
    <property type="entry name" value="Pyrv_Knase_brl"/>
</dbReference>
<dbReference type="NCBIfam" id="TIGR01064">
    <property type="entry name" value="pyruv_kin"/>
    <property type="match status" value="1"/>
</dbReference>
<organism evidence="16 17">
    <name type="scientific">Mycoplasma mobile (strain ATCC 43663 / 163K / NCTC 11711)</name>
    <name type="common">Mesomycoplasma mobile</name>
    <dbReference type="NCBI Taxonomy" id="267748"/>
    <lineage>
        <taxon>Bacteria</taxon>
        <taxon>Bacillati</taxon>
        <taxon>Mycoplasmatota</taxon>
        <taxon>Mycoplasmoidales</taxon>
        <taxon>Metamycoplasmataceae</taxon>
        <taxon>Mesomycoplasma</taxon>
    </lineage>
</organism>
<keyword evidence="12 16" id="KW-0670">Pyruvate</keyword>
<protein>
    <recommendedName>
        <fullName evidence="4 13">Pyruvate kinase</fullName>
        <ecNumber evidence="4 13">2.7.1.40</ecNumber>
    </recommendedName>
</protein>
<dbReference type="InterPro" id="IPR036918">
    <property type="entry name" value="Pyrv_Knase_C_sf"/>
</dbReference>
<dbReference type="GO" id="GO:0004743">
    <property type="term" value="F:pyruvate kinase activity"/>
    <property type="evidence" value="ECO:0007669"/>
    <property type="project" value="UniProtKB-UniRule"/>
</dbReference>
<dbReference type="InterPro" id="IPR015813">
    <property type="entry name" value="Pyrv/PenolPyrv_kinase-like_dom"/>
</dbReference>
<dbReference type="Pfam" id="PF00224">
    <property type="entry name" value="PK"/>
    <property type="match status" value="1"/>
</dbReference>
<evidence type="ECO:0000256" key="1">
    <source>
        <dbReference type="ARBA" id="ARBA00001958"/>
    </source>
</evidence>
<dbReference type="InterPro" id="IPR011037">
    <property type="entry name" value="Pyrv_Knase-like_insert_dom_sf"/>
</dbReference>
<keyword evidence="8 14" id="KW-0418">Kinase</keyword>
<keyword evidence="5 14" id="KW-0808">Transferase</keyword>
<dbReference type="GO" id="GO:0000287">
    <property type="term" value="F:magnesium ion binding"/>
    <property type="evidence" value="ECO:0007669"/>
    <property type="project" value="UniProtKB-UniRule"/>
</dbReference>
<dbReference type="InterPro" id="IPR040442">
    <property type="entry name" value="Pyrv_kinase-like_dom_sf"/>
</dbReference>
<accession>Q6KHW9</accession>
<evidence type="ECO:0000313" key="16">
    <source>
        <dbReference type="EMBL" id="AAT27807.1"/>
    </source>
</evidence>
<dbReference type="AlphaFoldDB" id="Q6KHW9"/>
<evidence type="ECO:0000256" key="5">
    <source>
        <dbReference type="ARBA" id="ARBA00022679"/>
    </source>
</evidence>
<sequence>MNVLEKEKGVNLTDKRSKMIATIGPSSQNKEILKQMMLKGMTTVRANFSHGDHAEQLNKFVLAKEVAKELNLPMSLMLDTKGPEIRVGKMKDGSQKIEVGKIITVLTDEVSYKTFEGIPTKFTVSHRMDKDVKVGSYILFDDGKLTTIVTGVKSGIVEVKTINSHVLKSNKRINIPGAQLSLEFLSKKDKEDIIFGIKNDVNYIAASFVNSKQDVLDLRKLLKDNNGEHIQIISKIESVFGIENIDEIIEASDGIMIARGDLGLEIPYFEVPFYEKQIIRKCRNVGKPVIVATQMLDSMEKLPQPTRAEVSDVYWATELGADATMLSGESANGDFPVESVEVMSTINRRAEKEFYNKLYYPAHLETLIQNPVGVHSKLASEVALKVMNGDYKFSVILSETGRLLKEIARFRPNTVIIGVINNDKLIHGFGITHSVFMSVDSKAVKSEIEKNLTKAREVLKPFFPKKGDKYLVVENNKISEYIY</sequence>
<name>Q6KHW9_MYCM1</name>
<dbReference type="EMBL" id="AE017308">
    <property type="protein sequence ID" value="AAT27807.1"/>
    <property type="molecule type" value="Genomic_DNA"/>
</dbReference>
<dbReference type="STRING" id="267748.MMOB3210"/>